<organism evidence="3 4">
    <name type="scientific">Methyloversatilis universalis (strain ATCC BAA-1314 / DSM 25237 / JCM 13912 / CCUG 52030 / FAM5)</name>
    <dbReference type="NCBI Taxonomy" id="1000565"/>
    <lineage>
        <taxon>Bacteria</taxon>
        <taxon>Pseudomonadati</taxon>
        <taxon>Pseudomonadota</taxon>
        <taxon>Betaproteobacteria</taxon>
        <taxon>Nitrosomonadales</taxon>
        <taxon>Sterolibacteriaceae</taxon>
        <taxon>Methyloversatilis</taxon>
    </lineage>
</organism>
<dbReference type="EMBL" id="AFHG01000048">
    <property type="protein sequence ID" value="EGK71689.1"/>
    <property type="molecule type" value="Genomic_DNA"/>
</dbReference>
<feature type="chain" id="PRO_5003327149" description="Salt-induced outer membrane protein" evidence="2">
    <location>
        <begin position="29"/>
        <end position="345"/>
    </location>
</feature>
<comment type="caution">
    <text evidence="3">The sequence shown here is derived from an EMBL/GenBank/DDBJ whole genome shotgun (WGS) entry which is preliminary data.</text>
</comment>
<evidence type="ECO:0000256" key="1">
    <source>
        <dbReference type="SAM" id="MobiDB-lite"/>
    </source>
</evidence>
<keyword evidence="4" id="KW-1185">Reference proteome</keyword>
<evidence type="ECO:0000313" key="3">
    <source>
        <dbReference type="EMBL" id="EGK71689.1"/>
    </source>
</evidence>
<dbReference type="Pfam" id="PF04338">
    <property type="entry name" value="DUF481"/>
    <property type="match status" value="1"/>
</dbReference>
<name>F5RCA9_METUF</name>
<dbReference type="OrthoDB" id="9806250at2"/>
<evidence type="ECO:0000313" key="4">
    <source>
        <dbReference type="Proteomes" id="UP000005019"/>
    </source>
</evidence>
<reference evidence="3 4" key="1">
    <citation type="journal article" date="2011" name="J. Bacteriol.">
        <title>Genome sequence of Methyloversatilis universalis FAM5T, a methylotrophic representative of the order Rhodocyclales.</title>
        <authorList>
            <person name="Kittichotirat W."/>
            <person name="Good N.M."/>
            <person name="Hall R."/>
            <person name="Bringel F."/>
            <person name="Lajus A."/>
            <person name="Medigue C."/>
            <person name="Smalley N.E."/>
            <person name="Beck D."/>
            <person name="Bumgarner R."/>
            <person name="Vuilleumier S."/>
            <person name="Kalyuzhnaya M.G."/>
        </authorList>
    </citation>
    <scope>NUCLEOTIDE SEQUENCE [LARGE SCALE GENOMIC DNA]</scope>
    <source>
        <strain evidence="4">ATCC BAA-1314 / JCM 13912 / FAM5</strain>
    </source>
</reference>
<dbReference type="Proteomes" id="UP000005019">
    <property type="component" value="Unassembled WGS sequence"/>
</dbReference>
<protein>
    <recommendedName>
        <fullName evidence="5">Salt-induced outer membrane protein</fullName>
    </recommendedName>
</protein>
<proteinExistence type="predicted"/>
<evidence type="ECO:0000256" key="2">
    <source>
        <dbReference type="SAM" id="SignalP"/>
    </source>
</evidence>
<feature type="region of interest" description="Disordered" evidence="1">
    <location>
        <begin position="88"/>
        <end position="111"/>
    </location>
</feature>
<dbReference type="InterPro" id="IPR007433">
    <property type="entry name" value="DUF481"/>
</dbReference>
<dbReference type="eggNOG" id="COG3137">
    <property type="taxonomic scope" value="Bacteria"/>
</dbReference>
<feature type="signal peptide" evidence="2">
    <location>
        <begin position="1"/>
        <end position="28"/>
    </location>
</feature>
<evidence type="ECO:0008006" key="5">
    <source>
        <dbReference type="Google" id="ProtNLM"/>
    </source>
</evidence>
<keyword evidence="2" id="KW-0732">Signal</keyword>
<feature type="compositionally biased region" description="Basic and acidic residues" evidence="1">
    <location>
        <begin position="88"/>
        <end position="98"/>
    </location>
</feature>
<sequence length="345" mass="38819">MHWPRWRRTPLRHFLSIAALCAAAAAQADEIRLANGDRITGRIVSKAGNDLVIDTDYAGRLTLRWDQIASLRTDDTVTVMTRDGELNNDARLDSRNDESLDIDGGESSRNVRPEDIAFINPTPEQSGRGATYRGHANVSASLVRGNSENERIYGDAGFNARARDYAWGLGIKVDRREERGIRTAQQLLVDGNYDRFIDERHFLYARSSFEQDRFKDIRLRTTMGAGYGWQLYDDDRTRLSLRTGLDYVTLDRRVGMDEDYPALGWGVRASRKVFARGAELFHDQDGFLSLSDPDFLTIRTRSGVRLPIAGGMTASAQLNADWERTPAPGRKPTDTTVVLGLGYVW</sequence>
<dbReference type="STRING" id="1000565.METUNv1_01912"/>
<dbReference type="RefSeq" id="WP_008061107.1">
    <property type="nucleotide sequence ID" value="NZ_AFHG01000048.1"/>
</dbReference>
<accession>F5RCA9</accession>
<gene>
    <name evidence="3" type="ORF">METUNv1_01912</name>
</gene>
<dbReference type="AlphaFoldDB" id="F5RCA9"/>